<feature type="DNA-binding region" description="Fork-head" evidence="6">
    <location>
        <begin position="165"/>
        <end position="262"/>
    </location>
</feature>
<keyword evidence="5 6" id="KW-0539">Nucleus</keyword>
<evidence type="ECO:0000256" key="2">
    <source>
        <dbReference type="ARBA" id="ARBA00023015"/>
    </source>
</evidence>
<evidence type="ECO:0000256" key="3">
    <source>
        <dbReference type="ARBA" id="ARBA00023125"/>
    </source>
</evidence>
<reference evidence="10" key="1">
    <citation type="submission" date="2017-02" db="UniProtKB">
        <authorList>
            <consortium name="WormBaseParasite"/>
        </authorList>
    </citation>
    <scope>IDENTIFICATION</scope>
</reference>
<sequence length="536" mass="60704">MSNYSSNSDNIQFSKLHKTPSYYNMISPDPEHEFNDSIKNTICQRNVLTPDSAISIEDSFVTSKNDFSLSLQSNNTSPTSNCSKNGQQYGSPHISKNCEALDAKKYIQSMIATKEMYSVQNDSTSALSSLESFTKTALSNVIALPDPTINVSGHYYKMKSSGYSKPSCSYPCLIAIALNNAATHKLNVAELYEFIQHYFPYFQKAPEGWKNSVRHNLSTNSWFRKINEGRSGYVGRRSFLWGFTNDTIKTKCLQDVRKQVNKKYEDMCTSVVCTSLLEPLLKGERSFYPNSCHKSPFFGTDVLSNKTSTESVFPDKFYSQPTTSSTLSENVSSKKRKRSSKLMHSASSDEILQTSDSTYEIKIKRPFQISSSSFNDTSRLKQNTQSYMLPYNFPLPNESPSTYSCNYSSYQQMSFGDSNNFARSPIIPHSQNSMDFYNNTYHMGSNTINNFPVYDHEKNTYTFTNTSTENISQNPLDLLNFSWSPMNLNPSQQSNSLDFNYTSDNFGASNDTQAKEEVNNDEILNEFFVAYNSPSL</sequence>
<feature type="domain" description="Fork-head" evidence="8">
    <location>
        <begin position="165"/>
        <end position="262"/>
    </location>
</feature>
<dbReference type="InterPro" id="IPR047119">
    <property type="entry name" value="FOXN2/3-like"/>
</dbReference>
<proteinExistence type="predicted"/>
<evidence type="ECO:0000256" key="7">
    <source>
        <dbReference type="SAM" id="MobiDB-lite"/>
    </source>
</evidence>
<keyword evidence="2" id="KW-0805">Transcription regulation</keyword>
<keyword evidence="3 6" id="KW-0238">DNA-binding</keyword>
<evidence type="ECO:0000256" key="4">
    <source>
        <dbReference type="ARBA" id="ARBA00023163"/>
    </source>
</evidence>
<evidence type="ECO:0000313" key="9">
    <source>
        <dbReference type="Proteomes" id="UP000038045"/>
    </source>
</evidence>
<protein>
    <submittedName>
        <fullName evidence="10">Fork-head domain-containing protein</fullName>
    </submittedName>
</protein>
<evidence type="ECO:0000256" key="5">
    <source>
        <dbReference type="ARBA" id="ARBA00023242"/>
    </source>
</evidence>
<dbReference type="PROSITE" id="PS50039">
    <property type="entry name" value="FORK_HEAD_3"/>
    <property type="match status" value="1"/>
</dbReference>
<feature type="compositionally biased region" description="Polar residues" evidence="7">
    <location>
        <begin position="319"/>
        <end position="331"/>
    </location>
</feature>
<comment type="subcellular location">
    <subcellularLocation>
        <location evidence="1 6">Nucleus</location>
    </subcellularLocation>
</comment>
<dbReference type="Gene3D" id="1.10.10.10">
    <property type="entry name" value="Winged helix-like DNA-binding domain superfamily/Winged helix DNA-binding domain"/>
    <property type="match status" value="1"/>
</dbReference>
<dbReference type="PANTHER" id="PTHR13962:SF17">
    <property type="entry name" value="FORKHEAD BOX PROTEIN N4"/>
    <property type="match status" value="1"/>
</dbReference>
<evidence type="ECO:0000256" key="1">
    <source>
        <dbReference type="ARBA" id="ARBA00004123"/>
    </source>
</evidence>
<dbReference type="InterPro" id="IPR030456">
    <property type="entry name" value="TF_fork_head_CS_2"/>
</dbReference>
<dbReference type="GO" id="GO:0003700">
    <property type="term" value="F:DNA-binding transcription factor activity"/>
    <property type="evidence" value="ECO:0007669"/>
    <property type="project" value="InterPro"/>
</dbReference>
<evidence type="ECO:0000259" key="8">
    <source>
        <dbReference type="PROSITE" id="PS50039"/>
    </source>
</evidence>
<keyword evidence="4" id="KW-0804">Transcription</keyword>
<keyword evidence="9" id="KW-1185">Reference proteome</keyword>
<accession>A0A0N5A563</accession>
<organism evidence="9 10">
    <name type="scientific">Parastrongyloides trichosuri</name>
    <name type="common">Possum-specific nematode worm</name>
    <dbReference type="NCBI Taxonomy" id="131310"/>
    <lineage>
        <taxon>Eukaryota</taxon>
        <taxon>Metazoa</taxon>
        <taxon>Ecdysozoa</taxon>
        <taxon>Nematoda</taxon>
        <taxon>Chromadorea</taxon>
        <taxon>Rhabditida</taxon>
        <taxon>Tylenchina</taxon>
        <taxon>Panagrolaimomorpha</taxon>
        <taxon>Strongyloidoidea</taxon>
        <taxon>Strongyloididae</taxon>
        <taxon>Parastrongyloides</taxon>
    </lineage>
</organism>
<dbReference type="WBParaSite" id="PTRK_0001684700.1">
    <property type="protein sequence ID" value="PTRK_0001684700.1"/>
    <property type="gene ID" value="PTRK_0001684700"/>
</dbReference>
<dbReference type="InterPro" id="IPR036388">
    <property type="entry name" value="WH-like_DNA-bd_sf"/>
</dbReference>
<dbReference type="PROSITE" id="PS00658">
    <property type="entry name" value="FORK_HEAD_2"/>
    <property type="match status" value="1"/>
</dbReference>
<dbReference type="SMART" id="SM00339">
    <property type="entry name" value="FH"/>
    <property type="match status" value="1"/>
</dbReference>
<dbReference type="InterPro" id="IPR001766">
    <property type="entry name" value="Fork_head_dom"/>
</dbReference>
<dbReference type="GO" id="GO:0000987">
    <property type="term" value="F:cis-regulatory region sequence-specific DNA binding"/>
    <property type="evidence" value="ECO:0007669"/>
    <property type="project" value="TreeGrafter"/>
</dbReference>
<feature type="region of interest" description="Disordered" evidence="7">
    <location>
        <begin position="319"/>
        <end position="349"/>
    </location>
</feature>
<dbReference type="AlphaFoldDB" id="A0A0N5A563"/>
<evidence type="ECO:0000313" key="10">
    <source>
        <dbReference type="WBParaSite" id="PTRK_0001684700.1"/>
    </source>
</evidence>
<dbReference type="Proteomes" id="UP000038045">
    <property type="component" value="Unplaced"/>
</dbReference>
<dbReference type="InterPro" id="IPR036390">
    <property type="entry name" value="WH_DNA-bd_sf"/>
</dbReference>
<dbReference type="GO" id="GO:0005634">
    <property type="term" value="C:nucleus"/>
    <property type="evidence" value="ECO:0007669"/>
    <property type="project" value="UniProtKB-SubCell"/>
</dbReference>
<dbReference type="STRING" id="131310.A0A0N5A563"/>
<evidence type="ECO:0000256" key="6">
    <source>
        <dbReference type="PROSITE-ProRule" id="PRU00089"/>
    </source>
</evidence>
<dbReference type="Pfam" id="PF00250">
    <property type="entry name" value="Forkhead"/>
    <property type="match status" value="1"/>
</dbReference>
<name>A0A0N5A563_PARTI</name>
<dbReference type="SUPFAM" id="SSF46785">
    <property type="entry name" value="Winged helix' DNA-binding domain"/>
    <property type="match status" value="1"/>
</dbReference>
<dbReference type="PRINTS" id="PR00053">
    <property type="entry name" value="FORKHEAD"/>
</dbReference>
<dbReference type="PANTHER" id="PTHR13962">
    <property type="entry name" value="FORKHEAD BOX PROTEIN N3-LIKE PROTEIN-RELATED"/>
    <property type="match status" value="1"/>
</dbReference>